<feature type="region of interest" description="Disordered" evidence="1">
    <location>
        <begin position="1"/>
        <end position="41"/>
    </location>
</feature>
<keyword evidence="3" id="KW-1185">Reference proteome</keyword>
<dbReference type="EMBL" id="KZ503303">
    <property type="protein sequence ID" value="PKU65955.1"/>
    <property type="molecule type" value="Genomic_DNA"/>
</dbReference>
<organism evidence="2 3">
    <name type="scientific">Dendrobium catenatum</name>
    <dbReference type="NCBI Taxonomy" id="906689"/>
    <lineage>
        <taxon>Eukaryota</taxon>
        <taxon>Viridiplantae</taxon>
        <taxon>Streptophyta</taxon>
        <taxon>Embryophyta</taxon>
        <taxon>Tracheophyta</taxon>
        <taxon>Spermatophyta</taxon>
        <taxon>Magnoliopsida</taxon>
        <taxon>Liliopsida</taxon>
        <taxon>Asparagales</taxon>
        <taxon>Orchidaceae</taxon>
        <taxon>Epidendroideae</taxon>
        <taxon>Malaxideae</taxon>
        <taxon>Dendrobiinae</taxon>
        <taxon>Dendrobium</taxon>
    </lineage>
</organism>
<sequence length="61" mass="6791">MARKLGGSAANVRRNRSRRLSGQLANASERIKKSERNEKKDGRAVEIGPFLANFPAYYPSV</sequence>
<dbReference type="Proteomes" id="UP000233837">
    <property type="component" value="Unassembled WGS sequence"/>
</dbReference>
<reference evidence="2 3" key="2">
    <citation type="journal article" date="2017" name="Nature">
        <title>The Apostasia genome and the evolution of orchids.</title>
        <authorList>
            <person name="Zhang G.Q."/>
            <person name="Liu K.W."/>
            <person name="Li Z."/>
            <person name="Lohaus R."/>
            <person name="Hsiao Y.Y."/>
            <person name="Niu S.C."/>
            <person name="Wang J.Y."/>
            <person name="Lin Y.C."/>
            <person name="Xu Q."/>
            <person name="Chen L.J."/>
            <person name="Yoshida K."/>
            <person name="Fujiwara S."/>
            <person name="Wang Z.W."/>
            <person name="Zhang Y.Q."/>
            <person name="Mitsuda N."/>
            <person name="Wang M."/>
            <person name="Liu G.H."/>
            <person name="Pecoraro L."/>
            <person name="Huang H.X."/>
            <person name="Xiao X.J."/>
            <person name="Lin M."/>
            <person name="Wu X.Y."/>
            <person name="Wu W.L."/>
            <person name="Chen Y.Y."/>
            <person name="Chang S.B."/>
            <person name="Sakamoto S."/>
            <person name="Ohme-Takagi M."/>
            <person name="Yagi M."/>
            <person name="Zeng S.J."/>
            <person name="Shen C.Y."/>
            <person name="Yeh C.M."/>
            <person name="Luo Y.B."/>
            <person name="Tsai W.C."/>
            <person name="Van de Peer Y."/>
            <person name="Liu Z.J."/>
        </authorList>
    </citation>
    <scope>NUCLEOTIDE SEQUENCE [LARGE SCALE GENOMIC DNA]</scope>
    <source>
        <tissue evidence="2">The whole plant</tissue>
    </source>
</reference>
<reference evidence="2 3" key="1">
    <citation type="journal article" date="2016" name="Sci. Rep.">
        <title>The Dendrobium catenatum Lindl. genome sequence provides insights into polysaccharide synthase, floral development and adaptive evolution.</title>
        <authorList>
            <person name="Zhang G.Q."/>
            <person name="Xu Q."/>
            <person name="Bian C."/>
            <person name="Tsai W.C."/>
            <person name="Yeh C.M."/>
            <person name="Liu K.W."/>
            <person name="Yoshida K."/>
            <person name="Zhang L.S."/>
            <person name="Chang S.B."/>
            <person name="Chen F."/>
            <person name="Shi Y."/>
            <person name="Su Y.Y."/>
            <person name="Zhang Y.Q."/>
            <person name="Chen L.J."/>
            <person name="Yin Y."/>
            <person name="Lin M."/>
            <person name="Huang H."/>
            <person name="Deng H."/>
            <person name="Wang Z.W."/>
            <person name="Zhu S.L."/>
            <person name="Zhao X."/>
            <person name="Deng C."/>
            <person name="Niu S.C."/>
            <person name="Huang J."/>
            <person name="Wang M."/>
            <person name="Liu G.H."/>
            <person name="Yang H.J."/>
            <person name="Xiao X.J."/>
            <person name="Hsiao Y.Y."/>
            <person name="Wu W.L."/>
            <person name="Chen Y.Y."/>
            <person name="Mitsuda N."/>
            <person name="Ohme-Takagi M."/>
            <person name="Luo Y.B."/>
            <person name="Van de Peer Y."/>
            <person name="Liu Z.J."/>
        </authorList>
    </citation>
    <scope>NUCLEOTIDE SEQUENCE [LARGE SCALE GENOMIC DNA]</scope>
    <source>
        <tissue evidence="2">The whole plant</tissue>
    </source>
</reference>
<protein>
    <submittedName>
        <fullName evidence="2">Uncharacterized protein</fullName>
    </submittedName>
</protein>
<evidence type="ECO:0000256" key="1">
    <source>
        <dbReference type="SAM" id="MobiDB-lite"/>
    </source>
</evidence>
<evidence type="ECO:0000313" key="3">
    <source>
        <dbReference type="Proteomes" id="UP000233837"/>
    </source>
</evidence>
<evidence type="ECO:0000313" key="2">
    <source>
        <dbReference type="EMBL" id="PKU65955.1"/>
    </source>
</evidence>
<dbReference type="AlphaFoldDB" id="A0A2I0VRB5"/>
<proteinExistence type="predicted"/>
<gene>
    <name evidence="2" type="ORF">MA16_Dca009030</name>
</gene>
<feature type="compositionally biased region" description="Basic and acidic residues" evidence="1">
    <location>
        <begin position="29"/>
        <end position="41"/>
    </location>
</feature>
<name>A0A2I0VRB5_9ASPA</name>
<accession>A0A2I0VRB5</accession>